<dbReference type="EMBL" id="JAUSSU010000017">
    <property type="protein sequence ID" value="MDQ0116228.1"/>
    <property type="molecule type" value="Genomic_DNA"/>
</dbReference>
<dbReference type="InterPro" id="IPR000182">
    <property type="entry name" value="GNAT_dom"/>
</dbReference>
<proteinExistence type="predicted"/>
<evidence type="ECO:0000256" key="2">
    <source>
        <dbReference type="ARBA" id="ARBA00023315"/>
    </source>
</evidence>
<dbReference type="EC" id="2.3.1.-" evidence="4"/>
<dbReference type="PROSITE" id="PS51186">
    <property type="entry name" value="GNAT"/>
    <property type="match status" value="1"/>
</dbReference>
<name>A0ABT9UB37_PAEHA</name>
<feature type="domain" description="N-acetyltransferase" evidence="3">
    <location>
        <begin position="3"/>
        <end position="151"/>
    </location>
</feature>
<evidence type="ECO:0000313" key="4">
    <source>
        <dbReference type="EMBL" id="MDQ0116228.1"/>
    </source>
</evidence>
<dbReference type="Gene3D" id="3.40.630.30">
    <property type="match status" value="1"/>
</dbReference>
<organism evidence="4 5">
    <name type="scientific">Paenibacillus harenae</name>
    <dbReference type="NCBI Taxonomy" id="306543"/>
    <lineage>
        <taxon>Bacteria</taxon>
        <taxon>Bacillati</taxon>
        <taxon>Bacillota</taxon>
        <taxon>Bacilli</taxon>
        <taxon>Bacillales</taxon>
        <taxon>Paenibacillaceae</taxon>
        <taxon>Paenibacillus</taxon>
    </lineage>
</organism>
<evidence type="ECO:0000259" key="3">
    <source>
        <dbReference type="PROSITE" id="PS51186"/>
    </source>
</evidence>
<evidence type="ECO:0000256" key="1">
    <source>
        <dbReference type="ARBA" id="ARBA00022679"/>
    </source>
</evidence>
<gene>
    <name evidence="4" type="ORF">J2T15_005704</name>
</gene>
<dbReference type="InterPro" id="IPR050832">
    <property type="entry name" value="Bact_Acetyltransf"/>
</dbReference>
<dbReference type="GO" id="GO:0016746">
    <property type="term" value="F:acyltransferase activity"/>
    <property type="evidence" value="ECO:0007669"/>
    <property type="project" value="UniProtKB-KW"/>
</dbReference>
<protein>
    <submittedName>
        <fullName evidence="4">Acetyltransferase</fullName>
        <ecNumber evidence="4">2.3.1.-</ecNumber>
    </submittedName>
</protein>
<accession>A0ABT9UB37</accession>
<keyword evidence="2 4" id="KW-0012">Acyltransferase</keyword>
<comment type="caution">
    <text evidence="4">The sequence shown here is derived from an EMBL/GenBank/DDBJ whole genome shotgun (WGS) entry which is preliminary data.</text>
</comment>
<keyword evidence="1 4" id="KW-0808">Transferase</keyword>
<evidence type="ECO:0000313" key="5">
    <source>
        <dbReference type="Proteomes" id="UP001229346"/>
    </source>
</evidence>
<dbReference type="PANTHER" id="PTHR43877">
    <property type="entry name" value="AMINOALKYLPHOSPHONATE N-ACETYLTRANSFERASE-RELATED-RELATED"/>
    <property type="match status" value="1"/>
</dbReference>
<dbReference type="Proteomes" id="UP001229346">
    <property type="component" value="Unassembled WGS sequence"/>
</dbReference>
<dbReference type="Pfam" id="PF00583">
    <property type="entry name" value="Acetyltransf_1"/>
    <property type="match status" value="1"/>
</dbReference>
<reference evidence="4 5" key="1">
    <citation type="submission" date="2023-07" db="EMBL/GenBank/DDBJ databases">
        <title>Sorghum-associated microbial communities from plants grown in Nebraska, USA.</title>
        <authorList>
            <person name="Schachtman D."/>
        </authorList>
    </citation>
    <scope>NUCLEOTIDE SEQUENCE [LARGE SCALE GENOMIC DNA]</scope>
    <source>
        <strain evidence="4 5">CC482</strain>
    </source>
</reference>
<dbReference type="PANTHER" id="PTHR43877:SF5">
    <property type="entry name" value="BLL8307 PROTEIN"/>
    <property type="match status" value="1"/>
</dbReference>
<dbReference type="InterPro" id="IPR016181">
    <property type="entry name" value="Acyl_CoA_acyltransferase"/>
</dbReference>
<dbReference type="RefSeq" id="WP_307208275.1">
    <property type="nucleotide sequence ID" value="NZ_JAUSSU010000017.1"/>
</dbReference>
<dbReference type="SUPFAM" id="SSF55729">
    <property type="entry name" value="Acyl-CoA N-acyltransferases (Nat)"/>
    <property type="match status" value="1"/>
</dbReference>
<keyword evidence="5" id="KW-1185">Reference proteome</keyword>
<sequence>MEIKIDNVTDKRVIALINEHLQGMWANTPPESVHALGLEELRKPDITFWCAWEGDELLGCGAIKELDSKHGEIKSMRTSSAHLRKGVAKNILVRMIETAEARGYERLSLETGSTPDFEPARTLYERLGFRYCGPFADYTEDPLSSYMTKEL</sequence>